<evidence type="ECO:0000313" key="2">
    <source>
        <dbReference type="EMBL" id="NIJ10214.1"/>
    </source>
</evidence>
<dbReference type="EMBL" id="JAAOYM010000001">
    <property type="protein sequence ID" value="NIJ10214.1"/>
    <property type="molecule type" value="Genomic_DNA"/>
</dbReference>
<evidence type="ECO:0000256" key="1">
    <source>
        <dbReference type="SAM" id="MobiDB-lite"/>
    </source>
</evidence>
<reference evidence="2 3" key="1">
    <citation type="submission" date="2020-03" db="EMBL/GenBank/DDBJ databases">
        <title>Sequencing the genomes of 1000 actinobacteria strains.</title>
        <authorList>
            <person name="Klenk H.-P."/>
        </authorList>
    </citation>
    <scope>NUCLEOTIDE SEQUENCE [LARGE SCALE GENOMIC DNA]</scope>
    <source>
        <strain evidence="2 3">DSM 45685</strain>
    </source>
</reference>
<feature type="region of interest" description="Disordered" evidence="1">
    <location>
        <begin position="22"/>
        <end position="42"/>
    </location>
</feature>
<dbReference type="AlphaFoldDB" id="A0A7X5UM57"/>
<name>A0A7X5UM57_9PSEU</name>
<organism evidence="2 3">
    <name type="scientific">Saccharomonospora amisosensis</name>
    <dbReference type="NCBI Taxonomy" id="1128677"/>
    <lineage>
        <taxon>Bacteria</taxon>
        <taxon>Bacillati</taxon>
        <taxon>Actinomycetota</taxon>
        <taxon>Actinomycetes</taxon>
        <taxon>Pseudonocardiales</taxon>
        <taxon>Pseudonocardiaceae</taxon>
        <taxon>Saccharomonospora</taxon>
    </lineage>
</organism>
<evidence type="ECO:0000313" key="3">
    <source>
        <dbReference type="Proteomes" id="UP000545493"/>
    </source>
</evidence>
<dbReference type="Proteomes" id="UP000545493">
    <property type="component" value="Unassembled WGS sequence"/>
</dbReference>
<sequence>MSESRGACAAVLIGADRGGPPLWQVFGPRQGRVSRKTQKEAR</sequence>
<proteinExistence type="predicted"/>
<accession>A0A7X5UM57</accession>
<comment type="caution">
    <text evidence="2">The sequence shown here is derived from an EMBL/GenBank/DDBJ whole genome shotgun (WGS) entry which is preliminary data.</text>
</comment>
<gene>
    <name evidence="2" type="ORF">FHU38_000558</name>
</gene>
<keyword evidence="3" id="KW-1185">Reference proteome</keyword>
<protein>
    <submittedName>
        <fullName evidence="2">Uncharacterized protein</fullName>
    </submittedName>
</protein>